<accession>A0A0U3AD70</accession>
<evidence type="ECO:0000256" key="1">
    <source>
        <dbReference type="SAM" id="SignalP"/>
    </source>
</evidence>
<dbReference type="Gene3D" id="2.60.40.1890">
    <property type="entry name" value="PCu(A)C copper chaperone"/>
    <property type="match status" value="1"/>
</dbReference>
<dbReference type="Proteomes" id="UP000068447">
    <property type="component" value="Chromosome"/>
</dbReference>
<evidence type="ECO:0008006" key="4">
    <source>
        <dbReference type="Google" id="ProtNLM"/>
    </source>
</evidence>
<dbReference type="RefSeq" id="WP_062480796.1">
    <property type="nucleotide sequence ID" value="NZ_CP013650.1"/>
</dbReference>
<dbReference type="InterPro" id="IPR007410">
    <property type="entry name" value="LpqE-like"/>
</dbReference>
<dbReference type="SUPFAM" id="SSF110087">
    <property type="entry name" value="DR1885-like metal-binding protein"/>
    <property type="match status" value="1"/>
</dbReference>
<dbReference type="PANTHER" id="PTHR36302:SF1">
    <property type="entry name" value="COPPER CHAPERONE PCU(A)C"/>
    <property type="match status" value="1"/>
</dbReference>
<dbReference type="Pfam" id="PF04314">
    <property type="entry name" value="PCuAC"/>
    <property type="match status" value="1"/>
</dbReference>
<sequence length="145" mass="16107">MKALLAPLFLFSTLSLAQVEVKDPLVRLLPPGVPNTAAYMELVNTAPEELRLTGAESDVVERIEIHDHQMHEGMMKMVQQQEVKIPANSSLVFKPGGLHLMMFGIKKPLEKDQEVMITLTFSDDSEMEIKAVVAEPGASNPHKHH</sequence>
<dbReference type="InterPro" id="IPR036182">
    <property type="entry name" value="PCuAC_sf"/>
</dbReference>
<proteinExistence type="predicted"/>
<feature type="chain" id="PRO_5006835939" description="Copper chaperone PCu(A)C" evidence="1">
    <location>
        <begin position="18"/>
        <end position="145"/>
    </location>
</feature>
<organism evidence="2 3">
    <name type="scientific">Lacimicrobium alkaliphilum</name>
    <dbReference type="NCBI Taxonomy" id="1526571"/>
    <lineage>
        <taxon>Bacteria</taxon>
        <taxon>Pseudomonadati</taxon>
        <taxon>Pseudomonadota</taxon>
        <taxon>Gammaproteobacteria</taxon>
        <taxon>Alteromonadales</taxon>
        <taxon>Alteromonadaceae</taxon>
        <taxon>Lacimicrobium</taxon>
    </lineage>
</organism>
<dbReference type="AlphaFoldDB" id="A0A0U3AD70"/>
<dbReference type="STRING" id="1526571.AT746_12525"/>
<keyword evidence="3" id="KW-1185">Reference proteome</keyword>
<feature type="signal peptide" evidence="1">
    <location>
        <begin position="1"/>
        <end position="17"/>
    </location>
</feature>
<protein>
    <recommendedName>
        <fullName evidence="4">Copper chaperone PCu(A)C</fullName>
    </recommendedName>
</protein>
<dbReference type="InterPro" id="IPR058248">
    <property type="entry name" value="Lxx211020-like"/>
</dbReference>
<dbReference type="KEGG" id="lal:AT746_12525"/>
<dbReference type="EMBL" id="CP013650">
    <property type="protein sequence ID" value="ALS99006.1"/>
    <property type="molecule type" value="Genomic_DNA"/>
</dbReference>
<dbReference type="OrthoDB" id="9796962at2"/>
<evidence type="ECO:0000313" key="2">
    <source>
        <dbReference type="EMBL" id="ALS99006.1"/>
    </source>
</evidence>
<dbReference type="PANTHER" id="PTHR36302">
    <property type="entry name" value="BLR7088 PROTEIN"/>
    <property type="match status" value="1"/>
</dbReference>
<gene>
    <name evidence="2" type="ORF">AT746_12525</name>
</gene>
<name>A0A0U3AD70_9ALTE</name>
<reference evidence="2 3" key="1">
    <citation type="submission" date="2015-12" db="EMBL/GenBank/DDBJ databases">
        <title>Complete genome of Lacimicrobium alkaliphilum KCTC 32984.</title>
        <authorList>
            <person name="Kim S.-G."/>
            <person name="Lee Y.-J."/>
        </authorList>
    </citation>
    <scope>NUCLEOTIDE SEQUENCE [LARGE SCALE GENOMIC DNA]</scope>
    <source>
        <strain evidence="2 3">YelD216</strain>
    </source>
</reference>
<evidence type="ECO:0000313" key="3">
    <source>
        <dbReference type="Proteomes" id="UP000068447"/>
    </source>
</evidence>
<keyword evidence="1" id="KW-0732">Signal</keyword>